<gene>
    <name evidence="1" type="ordered locus">Aeqsu_2428</name>
</gene>
<name>I3YY18_AEQSU</name>
<sequence>MNRTFYRVGIYNENDILLNSKTYNYGRSFGKEYDHLMQSYFSIADKIDLPIDFLIYINDETAKDGDVFLSKVKLAIVNEFYIDLFKVTANAKHKGIVIPIG</sequence>
<protein>
    <submittedName>
        <fullName evidence="1">Uncharacterized protein</fullName>
    </submittedName>
</protein>
<dbReference type="EMBL" id="CP003280">
    <property type="protein sequence ID" value="AFL81886.1"/>
    <property type="molecule type" value="Genomic_DNA"/>
</dbReference>
<organism evidence="1 2">
    <name type="scientific">Aequorivita sublithincola (strain DSM 14238 / LMG 21431 / ACAM 643 / 9-3)</name>
    <dbReference type="NCBI Taxonomy" id="746697"/>
    <lineage>
        <taxon>Bacteria</taxon>
        <taxon>Pseudomonadati</taxon>
        <taxon>Bacteroidota</taxon>
        <taxon>Flavobacteriia</taxon>
        <taxon>Flavobacteriales</taxon>
        <taxon>Flavobacteriaceae</taxon>
        <taxon>Aequorivita</taxon>
    </lineage>
</organism>
<dbReference type="STRING" id="746697.Aeqsu_2428"/>
<dbReference type="AlphaFoldDB" id="I3YY18"/>
<proteinExistence type="predicted"/>
<evidence type="ECO:0000313" key="2">
    <source>
        <dbReference type="Proteomes" id="UP000006049"/>
    </source>
</evidence>
<evidence type="ECO:0000313" key="1">
    <source>
        <dbReference type="EMBL" id="AFL81886.1"/>
    </source>
</evidence>
<keyword evidence="2" id="KW-1185">Reference proteome</keyword>
<dbReference type="KEGG" id="asl:Aeqsu_2428"/>
<reference evidence="1 2" key="1">
    <citation type="submission" date="2012-06" db="EMBL/GenBank/DDBJ databases">
        <title>The complete genome of Aequorivita sublithincola DSM 14238.</title>
        <authorList>
            <consortium name="US DOE Joint Genome Institute (JGI-PGF)"/>
            <person name="Lucas S."/>
            <person name="Copeland A."/>
            <person name="Lapidus A."/>
            <person name="Goodwin L."/>
            <person name="Pitluck S."/>
            <person name="Peters L."/>
            <person name="Munk A.C.C."/>
            <person name="Kyrpides N."/>
            <person name="Mavromatis K."/>
            <person name="Pagani I."/>
            <person name="Ivanova N."/>
            <person name="Ovchinnikova G."/>
            <person name="Zeytun A."/>
            <person name="Detter J.C."/>
            <person name="Han C."/>
            <person name="Land M."/>
            <person name="Hauser L."/>
            <person name="Markowitz V."/>
            <person name="Cheng J.-F."/>
            <person name="Hugenholtz P."/>
            <person name="Woyke T."/>
            <person name="Wu D."/>
            <person name="Tindall B."/>
            <person name="Faehnrich R."/>
            <person name="Brambilla E."/>
            <person name="Klenk H.-P."/>
            <person name="Eisen J.A."/>
        </authorList>
    </citation>
    <scope>NUCLEOTIDE SEQUENCE [LARGE SCALE GENOMIC DNA]</scope>
    <source>
        <strain evidence="2">DSM 14238 / LMG 21431 / ACAM 643 / 9-3</strain>
    </source>
</reference>
<dbReference type="RefSeq" id="WP_014783135.1">
    <property type="nucleotide sequence ID" value="NC_018013.1"/>
</dbReference>
<dbReference type="HOGENOM" id="CLU_2285430_0_0_10"/>
<dbReference type="Proteomes" id="UP000006049">
    <property type="component" value="Chromosome"/>
</dbReference>
<accession>I3YY18</accession>